<protein>
    <submittedName>
        <fullName evidence="2">Uncharacterized protein</fullName>
    </submittedName>
</protein>
<keyword evidence="3" id="KW-1185">Reference proteome</keyword>
<accession>A0A495W3C7</accession>
<evidence type="ECO:0000313" key="2">
    <source>
        <dbReference type="EMBL" id="RKT56221.1"/>
    </source>
</evidence>
<comment type="caution">
    <text evidence="2">The sequence shown here is derived from an EMBL/GenBank/DDBJ whole genome shotgun (WGS) entry which is preliminary data.</text>
</comment>
<dbReference type="AlphaFoldDB" id="A0A495W3C7"/>
<name>A0A495W3C7_9PSEU</name>
<feature type="compositionally biased region" description="Basic and acidic residues" evidence="1">
    <location>
        <begin position="42"/>
        <end position="64"/>
    </location>
</feature>
<sequence>MVKGAEQAVATGEAGSAGVDAGPAEVGTGSGAAASSGAARLDPARFERARSADGGRYEPPRGQDARTLPLPARARRPEQVARPAAGPHRSPRATPLSRRPAAVFP</sequence>
<organism evidence="2 3">
    <name type="scientific">Saccharothrix australiensis</name>
    <dbReference type="NCBI Taxonomy" id="2072"/>
    <lineage>
        <taxon>Bacteria</taxon>
        <taxon>Bacillati</taxon>
        <taxon>Actinomycetota</taxon>
        <taxon>Actinomycetes</taxon>
        <taxon>Pseudonocardiales</taxon>
        <taxon>Pseudonocardiaceae</taxon>
        <taxon>Saccharothrix</taxon>
    </lineage>
</organism>
<evidence type="ECO:0000313" key="3">
    <source>
        <dbReference type="Proteomes" id="UP000282084"/>
    </source>
</evidence>
<gene>
    <name evidence="2" type="ORF">C8E97_4910</name>
</gene>
<feature type="region of interest" description="Disordered" evidence="1">
    <location>
        <begin position="1"/>
        <end position="105"/>
    </location>
</feature>
<evidence type="ECO:0000256" key="1">
    <source>
        <dbReference type="SAM" id="MobiDB-lite"/>
    </source>
</evidence>
<reference evidence="2 3" key="1">
    <citation type="submission" date="2018-10" db="EMBL/GenBank/DDBJ databases">
        <title>Sequencing the genomes of 1000 actinobacteria strains.</title>
        <authorList>
            <person name="Klenk H.-P."/>
        </authorList>
    </citation>
    <scope>NUCLEOTIDE SEQUENCE [LARGE SCALE GENOMIC DNA]</scope>
    <source>
        <strain evidence="2 3">DSM 43800</strain>
    </source>
</reference>
<dbReference type="EMBL" id="RBXO01000001">
    <property type="protein sequence ID" value="RKT56221.1"/>
    <property type="molecule type" value="Genomic_DNA"/>
</dbReference>
<proteinExistence type="predicted"/>
<dbReference type="Proteomes" id="UP000282084">
    <property type="component" value="Unassembled WGS sequence"/>
</dbReference>
<dbReference type="RefSeq" id="WP_121007824.1">
    <property type="nucleotide sequence ID" value="NZ_RBXO01000001.1"/>
</dbReference>